<dbReference type="EMBL" id="CP159253">
    <property type="protein sequence ID" value="XCG49646.1"/>
    <property type="molecule type" value="Genomic_DNA"/>
</dbReference>
<dbReference type="AlphaFoldDB" id="A0AAU8CRR3"/>
<feature type="compositionally biased region" description="Basic and acidic residues" evidence="1">
    <location>
        <begin position="1"/>
        <end position="10"/>
    </location>
</feature>
<organism evidence="2">
    <name type="scientific">Mesorhizobium sp. WSM2240</name>
    <dbReference type="NCBI Taxonomy" id="3228851"/>
    <lineage>
        <taxon>Bacteria</taxon>
        <taxon>Pseudomonadati</taxon>
        <taxon>Pseudomonadota</taxon>
        <taxon>Alphaproteobacteria</taxon>
        <taxon>Hyphomicrobiales</taxon>
        <taxon>Phyllobacteriaceae</taxon>
        <taxon>Mesorhizobium</taxon>
    </lineage>
</organism>
<proteinExistence type="predicted"/>
<name>A0AAU8CRR3_9HYPH</name>
<evidence type="ECO:0000256" key="1">
    <source>
        <dbReference type="SAM" id="MobiDB-lite"/>
    </source>
</evidence>
<gene>
    <name evidence="2" type="ORF">ABVK50_03280</name>
</gene>
<dbReference type="RefSeq" id="WP_353642821.1">
    <property type="nucleotide sequence ID" value="NZ_CP159253.1"/>
</dbReference>
<sequence length="63" mass="7312">MRDEMIRELGQRGFLPAQRNQEQRAQFEINGEHYTAEVKLTPNSDVLLGQSRQVYLIHNAQDA</sequence>
<evidence type="ECO:0000313" key="2">
    <source>
        <dbReference type="EMBL" id="XCG49646.1"/>
    </source>
</evidence>
<protein>
    <submittedName>
        <fullName evidence="2">Uncharacterized protein</fullName>
    </submittedName>
</protein>
<reference evidence="2" key="1">
    <citation type="submission" date="2024-06" db="EMBL/GenBank/DDBJ databases">
        <title>Mesorhizobium karijinii sp. nov., a symbiont of the iconic Swainsona formosa from arid Australia.</title>
        <authorList>
            <person name="Hill Y.J."/>
            <person name="Watkin E.L.J."/>
            <person name="O'Hara G.W."/>
            <person name="Terpolilli J."/>
            <person name="Tye M.L."/>
            <person name="Kohlmeier M.G."/>
        </authorList>
    </citation>
    <scope>NUCLEOTIDE SEQUENCE</scope>
    <source>
        <strain evidence="2">WSM2240</strain>
    </source>
</reference>
<feature type="region of interest" description="Disordered" evidence="1">
    <location>
        <begin position="1"/>
        <end position="22"/>
    </location>
</feature>
<accession>A0AAU8CRR3</accession>